<evidence type="ECO:0000256" key="4">
    <source>
        <dbReference type="ARBA" id="ARBA00022801"/>
    </source>
</evidence>
<accession>A0A7R9BWC6</accession>
<dbReference type="Pfam" id="PF00089">
    <property type="entry name" value="Trypsin"/>
    <property type="match status" value="1"/>
</dbReference>
<comment type="subcellular location">
    <subcellularLocation>
        <location evidence="1">Secreted</location>
    </subcellularLocation>
</comment>
<evidence type="ECO:0000313" key="8">
    <source>
        <dbReference type="EMBL" id="CAD7282453.1"/>
    </source>
</evidence>
<organism evidence="8">
    <name type="scientific">Notodromas monacha</name>
    <dbReference type="NCBI Taxonomy" id="399045"/>
    <lineage>
        <taxon>Eukaryota</taxon>
        <taxon>Metazoa</taxon>
        <taxon>Ecdysozoa</taxon>
        <taxon>Arthropoda</taxon>
        <taxon>Crustacea</taxon>
        <taxon>Oligostraca</taxon>
        <taxon>Ostracoda</taxon>
        <taxon>Podocopa</taxon>
        <taxon>Podocopida</taxon>
        <taxon>Cypridocopina</taxon>
        <taxon>Cypridoidea</taxon>
        <taxon>Cyprididae</taxon>
        <taxon>Notodromas</taxon>
    </lineage>
</organism>
<keyword evidence="9" id="KW-1185">Reference proteome</keyword>
<dbReference type="InterPro" id="IPR050127">
    <property type="entry name" value="Serine_Proteases_S1"/>
</dbReference>
<keyword evidence="4" id="KW-0378">Hydrolase</keyword>
<dbReference type="OrthoDB" id="6329218at2759"/>
<dbReference type="Proteomes" id="UP000678499">
    <property type="component" value="Unassembled WGS sequence"/>
</dbReference>
<keyword evidence="3" id="KW-0645">Protease</keyword>
<dbReference type="SMART" id="SM00020">
    <property type="entry name" value="Tryp_SPc"/>
    <property type="match status" value="1"/>
</dbReference>
<evidence type="ECO:0000256" key="6">
    <source>
        <dbReference type="SAM" id="MobiDB-lite"/>
    </source>
</evidence>
<evidence type="ECO:0000256" key="1">
    <source>
        <dbReference type="ARBA" id="ARBA00004613"/>
    </source>
</evidence>
<feature type="region of interest" description="Disordered" evidence="6">
    <location>
        <begin position="228"/>
        <end position="263"/>
    </location>
</feature>
<dbReference type="EMBL" id="OA885890">
    <property type="protein sequence ID" value="CAD7282453.1"/>
    <property type="molecule type" value="Genomic_DNA"/>
</dbReference>
<gene>
    <name evidence="8" type="ORF">NMOB1V02_LOCUS10078</name>
</gene>
<dbReference type="EMBL" id="CAJPEX010003853">
    <property type="protein sequence ID" value="CAG0922605.1"/>
    <property type="molecule type" value="Genomic_DNA"/>
</dbReference>
<protein>
    <recommendedName>
        <fullName evidence="7">Peptidase S1 domain-containing protein</fullName>
    </recommendedName>
</protein>
<dbReference type="PROSITE" id="PS50240">
    <property type="entry name" value="TRYPSIN_DOM"/>
    <property type="match status" value="1"/>
</dbReference>
<dbReference type="InterPro" id="IPR001254">
    <property type="entry name" value="Trypsin_dom"/>
</dbReference>
<dbReference type="AlphaFoldDB" id="A0A7R9BWC6"/>
<reference evidence="8" key="1">
    <citation type="submission" date="2020-11" db="EMBL/GenBank/DDBJ databases">
        <authorList>
            <person name="Tran Van P."/>
        </authorList>
    </citation>
    <scope>NUCLEOTIDE SEQUENCE</scope>
</reference>
<dbReference type="GO" id="GO:0005615">
    <property type="term" value="C:extracellular space"/>
    <property type="evidence" value="ECO:0007669"/>
    <property type="project" value="TreeGrafter"/>
</dbReference>
<evidence type="ECO:0000313" key="9">
    <source>
        <dbReference type="Proteomes" id="UP000678499"/>
    </source>
</evidence>
<dbReference type="Gene3D" id="2.40.10.10">
    <property type="entry name" value="Trypsin-like serine proteases"/>
    <property type="match status" value="1"/>
</dbReference>
<dbReference type="GO" id="GO:0006508">
    <property type="term" value="P:proteolysis"/>
    <property type="evidence" value="ECO:0007669"/>
    <property type="project" value="UniProtKB-KW"/>
</dbReference>
<dbReference type="PANTHER" id="PTHR24264:SF65">
    <property type="entry name" value="SRCR DOMAIN-CONTAINING PROTEIN"/>
    <property type="match status" value="1"/>
</dbReference>
<dbReference type="CDD" id="cd00190">
    <property type="entry name" value="Tryp_SPc"/>
    <property type="match status" value="1"/>
</dbReference>
<feature type="non-terminal residue" evidence="8">
    <location>
        <position position="1"/>
    </location>
</feature>
<keyword evidence="2" id="KW-0964">Secreted</keyword>
<dbReference type="InterPro" id="IPR009003">
    <property type="entry name" value="Peptidase_S1_PA"/>
</dbReference>
<proteinExistence type="predicted"/>
<evidence type="ECO:0000256" key="5">
    <source>
        <dbReference type="ARBA" id="ARBA00022825"/>
    </source>
</evidence>
<name>A0A7R9BWC6_9CRUS</name>
<evidence type="ECO:0000256" key="3">
    <source>
        <dbReference type="ARBA" id="ARBA00022670"/>
    </source>
</evidence>
<dbReference type="PANTHER" id="PTHR24264">
    <property type="entry name" value="TRYPSIN-RELATED"/>
    <property type="match status" value="1"/>
</dbReference>
<feature type="domain" description="Peptidase S1" evidence="7">
    <location>
        <begin position="9"/>
        <end position="149"/>
    </location>
</feature>
<evidence type="ECO:0000259" key="7">
    <source>
        <dbReference type="PROSITE" id="PS50240"/>
    </source>
</evidence>
<dbReference type="SUPFAM" id="SSF50494">
    <property type="entry name" value="Trypsin-like serine proteases"/>
    <property type="match status" value="1"/>
</dbReference>
<evidence type="ECO:0000256" key="2">
    <source>
        <dbReference type="ARBA" id="ARBA00022525"/>
    </source>
</evidence>
<dbReference type="GO" id="GO:0004252">
    <property type="term" value="F:serine-type endopeptidase activity"/>
    <property type="evidence" value="ECO:0007669"/>
    <property type="project" value="InterPro"/>
</dbReference>
<keyword evidence="5" id="KW-0720">Serine protease</keyword>
<dbReference type="InterPro" id="IPR043504">
    <property type="entry name" value="Peptidase_S1_PA_chymotrypsin"/>
</dbReference>
<sequence>MHKTKMERLLVAQLLNQVKLGEHNRQITDEFEVEIKVNGIFEHEDYNSFTFENDIAILQLETPANLTERIGLLQLPEFGKTFEGKKDLMCNITGWGTTQEGGSLARVLVKAEVPIVTRMDCEDAYGWTNIYDGMLCAGYYALGGVDACQKSMWEFASPQEILWKFPGPPAQKRLGNTALDGMQQKLSETPRISCCLTAAGKREAREIWCSDLRVIVHDVAAQDLLSVDQPNSEGKDGLQQQQQQLKTAGKAPHLSSGEQNSAR</sequence>